<feature type="region of interest" description="Disordered" evidence="1">
    <location>
        <begin position="1170"/>
        <end position="1204"/>
    </location>
</feature>
<protein>
    <recommendedName>
        <fullName evidence="2">SEC7 domain-containing protein</fullName>
    </recommendedName>
</protein>
<feature type="compositionally biased region" description="Low complexity" evidence="1">
    <location>
        <begin position="1193"/>
        <end position="1203"/>
    </location>
</feature>
<feature type="compositionally biased region" description="Low complexity" evidence="1">
    <location>
        <begin position="102"/>
        <end position="128"/>
    </location>
</feature>
<feature type="domain" description="SEC7" evidence="2">
    <location>
        <begin position="583"/>
        <end position="784"/>
    </location>
</feature>
<feature type="compositionally biased region" description="Low complexity" evidence="1">
    <location>
        <begin position="399"/>
        <end position="408"/>
    </location>
</feature>
<dbReference type="EMBL" id="MU151072">
    <property type="protein sequence ID" value="KAF9452365.1"/>
    <property type="molecule type" value="Genomic_DNA"/>
</dbReference>
<comment type="caution">
    <text evidence="3">The sequence shown here is derived from an EMBL/GenBank/DDBJ whole genome shotgun (WGS) entry which is preliminary data.</text>
</comment>
<feature type="compositionally biased region" description="Polar residues" evidence="1">
    <location>
        <begin position="210"/>
        <end position="236"/>
    </location>
</feature>
<feature type="region of interest" description="Disordered" evidence="1">
    <location>
        <begin position="1332"/>
        <end position="1400"/>
    </location>
</feature>
<feature type="region of interest" description="Disordered" evidence="1">
    <location>
        <begin position="46"/>
        <end position="355"/>
    </location>
</feature>
<dbReference type="Gene3D" id="2.30.29.30">
    <property type="entry name" value="Pleckstrin-homology domain (PH domain)/Phosphotyrosine-binding domain (PTB)"/>
    <property type="match status" value="1"/>
</dbReference>
<dbReference type="GO" id="GO:0005085">
    <property type="term" value="F:guanyl-nucleotide exchange factor activity"/>
    <property type="evidence" value="ECO:0007669"/>
    <property type="project" value="InterPro"/>
</dbReference>
<keyword evidence="4" id="KW-1185">Reference proteome</keyword>
<dbReference type="Gene3D" id="1.10.1000.11">
    <property type="entry name" value="Arf Nucleotide-binding Site Opener,domain 2"/>
    <property type="match status" value="1"/>
</dbReference>
<dbReference type="Proteomes" id="UP000807342">
    <property type="component" value="Unassembled WGS sequence"/>
</dbReference>
<feature type="compositionally biased region" description="Polar residues" evidence="1">
    <location>
        <begin position="603"/>
        <end position="613"/>
    </location>
</feature>
<dbReference type="SUPFAM" id="SSF50729">
    <property type="entry name" value="PH domain-like"/>
    <property type="match status" value="1"/>
</dbReference>
<feature type="compositionally biased region" description="Low complexity" evidence="1">
    <location>
        <begin position="515"/>
        <end position="530"/>
    </location>
</feature>
<dbReference type="Pfam" id="PF15410">
    <property type="entry name" value="PH_9"/>
    <property type="match status" value="1"/>
</dbReference>
<feature type="region of interest" description="Disordered" evidence="1">
    <location>
        <begin position="372"/>
        <end position="432"/>
    </location>
</feature>
<feature type="compositionally biased region" description="Polar residues" evidence="1">
    <location>
        <begin position="813"/>
        <end position="847"/>
    </location>
</feature>
<evidence type="ECO:0000313" key="4">
    <source>
        <dbReference type="Proteomes" id="UP000807342"/>
    </source>
</evidence>
<dbReference type="PROSITE" id="PS50190">
    <property type="entry name" value="SEC7"/>
    <property type="match status" value="1"/>
</dbReference>
<feature type="non-terminal residue" evidence="3">
    <location>
        <position position="1"/>
    </location>
</feature>
<name>A0A9P6C7X9_9AGAR</name>
<dbReference type="PANTHER" id="PTHR10663">
    <property type="entry name" value="GUANYL-NUCLEOTIDE EXCHANGE FACTOR"/>
    <property type="match status" value="1"/>
</dbReference>
<dbReference type="InterPro" id="IPR023394">
    <property type="entry name" value="Sec7_C_sf"/>
</dbReference>
<gene>
    <name evidence="3" type="ORF">P691DRAFT_661128</name>
</gene>
<feature type="region of interest" description="Disordered" evidence="1">
    <location>
        <begin position="586"/>
        <end position="616"/>
    </location>
</feature>
<dbReference type="InterPro" id="IPR011993">
    <property type="entry name" value="PH-like_dom_sf"/>
</dbReference>
<dbReference type="InterPro" id="IPR041681">
    <property type="entry name" value="PH_9"/>
</dbReference>
<sequence>LQPVASDDPRNQRLQHRVSRTDLDFEQALKAEGTVVLREGVDVSTLGQDLSPTPVTRSYSSSYSPTPSPVGPRGGRMNPCTNTPMRLGQPGTPVVVPPTPTPTTSTTGHSPATPSTFPSTTAASPTASQTQHDVFYDAVEDTTERQTNRRSIYRSPGTSSSPDLATLLRKAKERGGVINTQQYKNLKEREKRREDPAPPLPLPPHDRPPSSSGATGRQRSTTSASPAQTISNSSSLADPRNGRNKDDWMQSSPRVKETGTLKAPKNSMRSLWGKMLGTNTVRERSNASTPVPITPTYSSSSLLDAFTPPVPSIPTGHRTPAHQPSADPHTPARPDITKPLPPILSSPVRENSDFDPSMVSIEKLPLAQDPVPISRTTTTVNGTVTPKRRSMSVGDADLKAAAASSANSPLPPTPNTRQKFGEPRAERSEDSSIHNILDQFKGELSQLESTSAATFALQDPSTPARQLAYRRKMEGTITPSRLSQDEFGRNGKKKAEDADATVVPPRSSSLQLPVRSPSGPASASSSPRPSHTLPSSGLLRPRVGLNGNGFGSPRDANRLRVLHRSTASSSEPSLLPIIDDARMLSQRRSSQQELSVHDLTLTRFPSSSQSSNMDDAELEAKAKELAQKCWDEDEEFLAKEKIAEWLGKQFILKLLGNSGRINKVALRYYMENLDFADLRLDVAFRRMCAKLYLKGETQQVDRILEEFSKRYWDCNPGGLYGSANLVHAVSYSLLLLNTDLHVADLISRMSRSQFVKNTMTAIQTQLRPNLSPPAALSSSDLTYDDCSSSVRGAGSDDTETAFRSKRSDSITSWNSISRDVPNNLSPQPSTLGTQHPNGSTPSLQVSMASHDHQRPTSQFYGRGWEEDMENLLKEMYNAIKSQQILQPLNTGIGRASTSSLSPGAGMVRNRSFRGNQNYQRRSIRGWQSILVAQTGVSPYSSNSSIDGRASPAPSFATSAHETMYGSTSAFLTPTLGFAHNLSHTIIREAQEDDDRSIESGDSDSTTISISDEELALLGAPWAKEGMLCRKHFTDAGGKRAKDKSWMDVFVVIQKGELNMFTFGDHSAGNSGTVGGGNWLANATPVGTLHLGHSLAHALPPPGYDRNRPHCMVLTLPNGGVFFFQAGTEELVNEWVSTCNYWAARVSKEPLAGGVSNMEYGWNRVMDPYSHGRSASHNDTPREPADSTDAMSIRSGRSGRSTRSSRYKLAWRDGVATVRGGSSPYVDKTFVADWKEPLPPGVSSAHDEESQLDALKKHVVYLKKELQQHNDLRNPMMNLYQPRSPNAQKAQTNWERKSKYILKETVKYESYIDSLTKAMSLRLKKRGEKALERALNGATPTDENYLSKGKWKGPEEETIREESEPHTPGSTVTSQQAGPPNHRRERAQDDEDEEDDDDDDD</sequence>
<dbReference type="SMART" id="SM00233">
    <property type="entry name" value="PH"/>
    <property type="match status" value="1"/>
</dbReference>
<dbReference type="SMART" id="SM00222">
    <property type="entry name" value="Sec7"/>
    <property type="match status" value="1"/>
</dbReference>
<accession>A0A9P6C7X9</accession>
<reference evidence="3" key="1">
    <citation type="submission" date="2020-11" db="EMBL/GenBank/DDBJ databases">
        <authorList>
            <consortium name="DOE Joint Genome Institute"/>
            <person name="Ahrendt S."/>
            <person name="Riley R."/>
            <person name="Andreopoulos W."/>
            <person name="Labutti K."/>
            <person name="Pangilinan J."/>
            <person name="Ruiz-Duenas F.J."/>
            <person name="Barrasa J.M."/>
            <person name="Sanchez-Garcia M."/>
            <person name="Camarero S."/>
            <person name="Miyauchi S."/>
            <person name="Serrano A."/>
            <person name="Linde D."/>
            <person name="Babiker R."/>
            <person name="Drula E."/>
            <person name="Ayuso-Fernandez I."/>
            <person name="Pacheco R."/>
            <person name="Padilla G."/>
            <person name="Ferreira P."/>
            <person name="Barriuso J."/>
            <person name="Kellner H."/>
            <person name="Castanera R."/>
            <person name="Alfaro M."/>
            <person name="Ramirez L."/>
            <person name="Pisabarro A.G."/>
            <person name="Kuo A."/>
            <person name="Tritt A."/>
            <person name="Lipzen A."/>
            <person name="He G."/>
            <person name="Yan M."/>
            <person name="Ng V."/>
            <person name="Cullen D."/>
            <person name="Martin F."/>
            <person name="Rosso M.-N."/>
            <person name="Henrissat B."/>
            <person name="Hibbett D."/>
            <person name="Martinez A.T."/>
            <person name="Grigoriev I.V."/>
        </authorList>
    </citation>
    <scope>NUCLEOTIDE SEQUENCE</scope>
    <source>
        <strain evidence="3">MF-IS2</strain>
    </source>
</reference>
<feature type="compositionally biased region" description="Basic and acidic residues" evidence="1">
    <location>
        <begin position="240"/>
        <end position="259"/>
    </location>
</feature>
<dbReference type="GO" id="GO:0032012">
    <property type="term" value="P:regulation of ARF protein signal transduction"/>
    <property type="evidence" value="ECO:0007669"/>
    <property type="project" value="InterPro"/>
</dbReference>
<dbReference type="InterPro" id="IPR035999">
    <property type="entry name" value="Sec7_dom_sf"/>
</dbReference>
<feature type="compositionally biased region" description="Basic and acidic residues" evidence="1">
    <location>
        <begin position="419"/>
        <end position="432"/>
    </location>
</feature>
<dbReference type="OrthoDB" id="2157641at2759"/>
<feature type="compositionally biased region" description="Basic and acidic residues" evidence="1">
    <location>
        <begin position="483"/>
        <end position="497"/>
    </location>
</feature>
<organism evidence="3 4">
    <name type="scientific">Macrolepiota fuliginosa MF-IS2</name>
    <dbReference type="NCBI Taxonomy" id="1400762"/>
    <lineage>
        <taxon>Eukaryota</taxon>
        <taxon>Fungi</taxon>
        <taxon>Dikarya</taxon>
        <taxon>Basidiomycota</taxon>
        <taxon>Agaricomycotina</taxon>
        <taxon>Agaricomycetes</taxon>
        <taxon>Agaricomycetidae</taxon>
        <taxon>Agaricales</taxon>
        <taxon>Agaricineae</taxon>
        <taxon>Agaricaceae</taxon>
        <taxon>Macrolepiota</taxon>
    </lineage>
</organism>
<feature type="compositionally biased region" description="Polar residues" evidence="1">
    <location>
        <begin position="1367"/>
        <end position="1377"/>
    </location>
</feature>
<feature type="compositionally biased region" description="Basic and acidic residues" evidence="1">
    <location>
        <begin position="1351"/>
        <end position="1364"/>
    </location>
</feature>
<dbReference type="SUPFAM" id="SSF48425">
    <property type="entry name" value="Sec7 domain"/>
    <property type="match status" value="1"/>
</dbReference>
<dbReference type="InterPro" id="IPR001849">
    <property type="entry name" value="PH_domain"/>
</dbReference>
<feature type="compositionally biased region" description="Polar residues" evidence="1">
    <location>
        <begin position="286"/>
        <end position="302"/>
    </location>
</feature>
<dbReference type="Pfam" id="PF01369">
    <property type="entry name" value="Sec7"/>
    <property type="match status" value="1"/>
</dbReference>
<dbReference type="InterPro" id="IPR000904">
    <property type="entry name" value="Sec7_dom"/>
</dbReference>
<feature type="compositionally biased region" description="Acidic residues" evidence="1">
    <location>
        <begin position="1387"/>
        <end position="1400"/>
    </location>
</feature>
<feature type="compositionally biased region" description="Low complexity" evidence="1">
    <location>
        <begin position="51"/>
        <end position="65"/>
    </location>
</feature>
<feature type="compositionally biased region" description="Basic and acidic residues" evidence="1">
    <location>
        <begin position="185"/>
        <end position="196"/>
    </location>
</feature>
<evidence type="ECO:0000313" key="3">
    <source>
        <dbReference type="EMBL" id="KAF9452365.1"/>
    </source>
</evidence>
<feature type="region of interest" description="Disordered" evidence="1">
    <location>
        <begin position="474"/>
        <end position="556"/>
    </location>
</feature>
<dbReference type="PANTHER" id="PTHR10663:SF373">
    <property type="entry name" value="PH AND SEC7 DOMAIN-CONTAINING PROTEIN C11E3.11C"/>
    <property type="match status" value="1"/>
</dbReference>
<proteinExistence type="predicted"/>
<feature type="region of interest" description="Disordered" evidence="1">
    <location>
        <begin position="813"/>
        <end position="862"/>
    </location>
</feature>
<evidence type="ECO:0000259" key="2">
    <source>
        <dbReference type="PROSITE" id="PS50190"/>
    </source>
</evidence>
<evidence type="ECO:0000256" key="1">
    <source>
        <dbReference type="SAM" id="MobiDB-lite"/>
    </source>
</evidence>
<feature type="compositionally biased region" description="Low complexity" evidence="1">
    <location>
        <begin position="376"/>
        <end position="385"/>
    </location>
</feature>